<organism evidence="2 3">
    <name type="scientific">Raineyella fluvialis</name>
    <dbReference type="NCBI Taxonomy" id="2662261"/>
    <lineage>
        <taxon>Bacteria</taxon>
        <taxon>Bacillati</taxon>
        <taxon>Actinomycetota</taxon>
        <taxon>Actinomycetes</taxon>
        <taxon>Propionibacteriales</taxon>
        <taxon>Propionibacteriaceae</taxon>
        <taxon>Raineyella</taxon>
    </lineage>
</organism>
<dbReference type="Gene3D" id="3.10.450.50">
    <property type="match status" value="1"/>
</dbReference>
<protein>
    <submittedName>
        <fullName evidence="2">Nuclear transport factor 2 family protein</fullName>
    </submittedName>
</protein>
<name>A0A5Q2FHG9_9ACTN</name>
<keyword evidence="3" id="KW-1185">Reference proteome</keyword>
<evidence type="ECO:0000259" key="1">
    <source>
        <dbReference type="Pfam" id="PF12680"/>
    </source>
</evidence>
<dbReference type="KEGG" id="rain:Rai3103_14070"/>
<dbReference type="AlphaFoldDB" id="A0A5Q2FHG9"/>
<dbReference type="EMBL" id="CP045725">
    <property type="protein sequence ID" value="QGF24573.1"/>
    <property type="molecule type" value="Genomic_DNA"/>
</dbReference>
<dbReference type="Proteomes" id="UP000386847">
    <property type="component" value="Chromosome"/>
</dbReference>
<feature type="domain" description="SnoaL-like" evidence="1">
    <location>
        <begin position="12"/>
        <end position="108"/>
    </location>
</feature>
<evidence type="ECO:0000313" key="3">
    <source>
        <dbReference type="Proteomes" id="UP000386847"/>
    </source>
</evidence>
<dbReference type="InterPro" id="IPR032710">
    <property type="entry name" value="NTF2-like_dom_sf"/>
</dbReference>
<dbReference type="RefSeq" id="WP_153573102.1">
    <property type="nucleotide sequence ID" value="NZ_CP045725.1"/>
</dbReference>
<dbReference type="InterPro" id="IPR037401">
    <property type="entry name" value="SnoaL-like"/>
</dbReference>
<gene>
    <name evidence="2" type="ORF">Rai3103_14070</name>
</gene>
<reference evidence="2 3" key="1">
    <citation type="submission" date="2019-10" db="EMBL/GenBank/DDBJ databases">
        <title>Genomic analysis of Raineyella sp. CBA3103.</title>
        <authorList>
            <person name="Roh S.W."/>
        </authorList>
    </citation>
    <scope>NUCLEOTIDE SEQUENCE [LARGE SCALE GENOMIC DNA]</scope>
    <source>
        <strain evidence="2 3">CBA3103</strain>
    </source>
</reference>
<dbReference type="SUPFAM" id="SSF54427">
    <property type="entry name" value="NTF2-like"/>
    <property type="match status" value="1"/>
</dbReference>
<evidence type="ECO:0000313" key="2">
    <source>
        <dbReference type="EMBL" id="QGF24573.1"/>
    </source>
</evidence>
<sequence>MSQIQGLPPTLERLVTVTNQHDLDGLVACFADDYRLVMPNHPSRNFVGPGQVRRNWEQFFRVIPDITTTIRAVAAGRDDQWWTEWEMTGTRLDGAPHLMRGVMIFTVGSGESDLIRANRFYVEPTDPEGSGSGIDAAVAALVGGGESR</sequence>
<accession>A0A5Q2FHG9</accession>
<dbReference type="Pfam" id="PF12680">
    <property type="entry name" value="SnoaL_2"/>
    <property type="match status" value="1"/>
</dbReference>
<proteinExistence type="predicted"/>